<name>A0ABS4NAP6_9THEO</name>
<evidence type="ECO:0000259" key="2">
    <source>
        <dbReference type="PROSITE" id="PS51194"/>
    </source>
</evidence>
<dbReference type="SUPFAM" id="SSF52540">
    <property type="entry name" value="P-loop containing nucleoside triphosphate hydrolases"/>
    <property type="match status" value="2"/>
</dbReference>
<dbReference type="PROSITE" id="PS51192">
    <property type="entry name" value="HELICASE_ATP_BIND_1"/>
    <property type="match status" value="1"/>
</dbReference>
<dbReference type="Proteomes" id="UP001166402">
    <property type="component" value="Unassembled WGS sequence"/>
</dbReference>
<feature type="domain" description="Helicase C-terminal" evidence="2">
    <location>
        <begin position="623"/>
        <end position="793"/>
    </location>
</feature>
<evidence type="ECO:0000259" key="1">
    <source>
        <dbReference type="PROSITE" id="PS51192"/>
    </source>
</evidence>
<dbReference type="GO" id="GO:0004386">
    <property type="term" value="F:helicase activity"/>
    <property type="evidence" value="ECO:0007669"/>
    <property type="project" value="UniProtKB-KW"/>
</dbReference>
<keyword evidence="3" id="KW-0347">Helicase</keyword>
<dbReference type="Gene3D" id="3.40.50.300">
    <property type="entry name" value="P-loop containing nucleotide triphosphate hydrolases"/>
    <property type="match status" value="2"/>
</dbReference>
<dbReference type="InterPro" id="IPR014001">
    <property type="entry name" value="Helicase_ATP-bd"/>
</dbReference>
<reference evidence="3" key="1">
    <citation type="submission" date="2021-03" db="EMBL/GenBank/DDBJ databases">
        <title>Genomic Encyclopedia of Type Strains, Phase IV (KMG-IV): sequencing the most valuable type-strain genomes for metagenomic binning, comparative biology and taxonomic classification.</title>
        <authorList>
            <person name="Goeker M."/>
        </authorList>
    </citation>
    <scope>NUCLEOTIDE SEQUENCE</scope>
    <source>
        <strain evidence="3">DSM 101588</strain>
    </source>
</reference>
<dbReference type="PROSITE" id="PS51194">
    <property type="entry name" value="HELICASE_CTER"/>
    <property type="match status" value="1"/>
</dbReference>
<sequence>MYNIEVYDSEKKAYVYAYADFYSYDPITWQLNFVSFAGFDSAVQSIKAAIWKRKTINLDHGYYYPKGGYKTFSEKIDEYTHTIMISEDAFNMQVERPLIIVWNNDKTHAVMKVLQEKFTVPLLDRWADWLIKQLINQDYLLYQNVYGINIDVYRLNITEDELTEIVLEGLECGSITINGELDFDVDNITMADYLKKYSNTFSQKIEETYKPLYDPLKPKNNELIKTLKIKPFKAQEDVIMASVETLKRKKNIVVVGEMGTGKTALIGPPIPYIHADGKPYNALVMCPGHLVNKWKRQIAATIPDANAVIMESWKDVLKIPKTKDKIRYYIISKDKAKLGYAEKVAVIKHLNGHISCPVCGKTFVDKDDVPLTEDYFKSHTTKNDKCPYCKTKLWQADKDSFRRYPVAEYIKRHMKGFFDYFIADEVHELKGGDTAQGNSFGTLSSSCKKTIALTGTLLGGYPTDVFYLLYRLNPEAMLKDGIKYNDTTLFVERYGAIETIIKEKDSEYNKTSKGRQKSTKKRMLPVISPLIFSKFLLDQCVFLQLSDLQQNLPKYTEEVQIIEPDNELKEAYDDLADELKNAIFNADKNMLSTYLMTLLRYPDSPFNNEAIPVTDYYQIVPKDLPEDFIYNKEQHLLNYVLDETNKGRNVFIYAQFTGQKDVTKRLENLLNGIGIKTCTLKTSIKQEKREEWLDEKVKDGYRCIISNFELVKTGLDLLDFPTIIFYETGYNTFTLRQASKRSWRIGQTKPVKVVFMVYKDTLQYNALALMGSKLEAAMNIEGKFSEEGLRALSNTSNIMVELAKSLVNGLDENISIEKIWQAQSDNVIDLSTFFKTVKVNYSKKKKSQTVEQLCFDFDALQQA</sequence>
<dbReference type="RefSeq" id="WP_209452722.1">
    <property type="nucleotide sequence ID" value="NZ_JAGGLT010000002.1"/>
</dbReference>
<accession>A0ABS4NAP6</accession>
<keyword evidence="3" id="KW-0067">ATP-binding</keyword>
<gene>
    <name evidence="3" type="ORF">J2Z80_000240</name>
</gene>
<evidence type="ECO:0000313" key="4">
    <source>
        <dbReference type="Proteomes" id="UP001166402"/>
    </source>
</evidence>
<dbReference type="Pfam" id="PF00271">
    <property type="entry name" value="Helicase_C"/>
    <property type="match status" value="1"/>
</dbReference>
<keyword evidence="4" id="KW-1185">Reference proteome</keyword>
<keyword evidence="3" id="KW-0378">Hydrolase</keyword>
<dbReference type="SMART" id="SM00487">
    <property type="entry name" value="DEXDc"/>
    <property type="match status" value="1"/>
</dbReference>
<evidence type="ECO:0000313" key="3">
    <source>
        <dbReference type="EMBL" id="MBP2070742.1"/>
    </source>
</evidence>
<proteinExistence type="predicted"/>
<organism evidence="3 4">
    <name type="scientific">Thermoanaerobacterium butyriciformans</name>
    <dbReference type="NCBI Taxonomy" id="1702242"/>
    <lineage>
        <taxon>Bacteria</taxon>
        <taxon>Bacillati</taxon>
        <taxon>Bacillota</taxon>
        <taxon>Clostridia</taxon>
        <taxon>Thermoanaerobacterales</taxon>
        <taxon>Thermoanaerobacteraceae</taxon>
        <taxon>Thermoanaerobacterium</taxon>
    </lineage>
</organism>
<keyword evidence="3" id="KW-0547">Nucleotide-binding</keyword>
<dbReference type="EMBL" id="JAGGLT010000002">
    <property type="protein sequence ID" value="MBP2070742.1"/>
    <property type="molecule type" value="Genomic_DNA"/>
</dbReference>
<protein>
    <submittedName>
        <fullName evidence="3">SNF2 family DNA or RNA helicase</fullName>
    </submittedName>
</protein>
<dbReference type="PANTHER" id="PTHR10799">
    <property type="entry name" value="SNF2/RAD54 HELICASE FAMILY"/>
    <property type="match status" value="1"/>
</dbReference>
<feature type="domain" description="Helicase ATP-binding" evidence="1">
    <location>
        <begin position="243"/>
        <end position="475"/>
    </location>
</feature>
<dbReference type="InterPro" id="IPR001650">
    <property type="entry name" value="Helicase_C-like"/>
</dbReference>
<dbReference type="InterPro" id="IPR027417">
    <property type="entry name" value="P-loop_NTPase"/>
</dbReference>
<comment type="caution">
    <text evidence="3">The sequence shown here is derived from an EMBL/GenBank/DDBJ whole genome shotgun (WGS) entry which is preliminary data.</text>
</comment>
<dbReference type="InterPro" id="IPR006935">
    <property type="entry name" value="Helicase/UvrB_N"/>
</dbReference>
<dbReference type="Pfam" id="PF04851">
    <property type="entry name" value="ResIII"/>
    <property type="match status" value="1"/>
</dbReference>